<evidence type="ECO:0000313" key="7">
    <source>
        <dbReference type="EMBL" id="KAJ8040275.1"/>
    </source>
</evidence>
<keyword evidence="8" id="KW-1185">Reference proteome</keyword>
<evidence type="ECO:0000313" key="8">
    <source>
        <dbReference type="Proteomes" id="UP001152320"/>
    </source>
</evidence>
<reference evidence="7" key="1">
    <citation type="submission" date="2021-10" db="EMBL/GenBank/DDBJ databases">
        <title>Tropical sea cucumber genome reveals ecological adaptation and Cuvierian tubules defense mechanism.</title>
        <authorList>
            <person name="Chen T."/>
        </authorList>
    </citation>
    <scope>NUCLEOTIDE SEQUENCE</scope>
    <source>
        <strain evidence="7">Nanhai2018</strain>
        <tissue evidence="7">Muscle</tissue>
    </source>
</reference>
<evidence type="ECO:0000256" key="3">
    <source>
        <dbReference type="ARBA" id="ARBA00022989"/>
    </source>
</evidence>
<dbReference type="GO" id="GO:0016020">
    <property type="term" value="C:membrane"/>
    <property type="evidence" value="ECO:0007669"/>
    <property type="project" value="UniProtKB-SubCell"/>
</dbReference>
<keyword evidence="3 6" id="KW-1133">Transmembrane helix</keyword>
<dbReference type="GO" id="GO:0005783">
    <property type="term" value="C:endoplasmic reticulum"/>
    <property type="evidence" value="ECO:0007669"/>
    <property type="project" value="TreeGrafter"/>
</dbReference>
<dbReference type="AlphaFoldDB" id="A0A9Q1HBT8"/>
<organism evidence="7 8">
    <name type="scientific">Holothuria leucospilota</name>
    <name type="common">Black long sea cucumber</name>
    <name type="synonym">Mertensiothuria leucospilota</name>
    <dbReference type="NCBI Taxonomy" id="206669"/>
    <lineage>
        <taxon>Eukaryota</taxon>
        <taxon>Metazoa</taxon>
        <taxon>Echinodermata</taxon>
        <taxon>Eleutherozoa</taxon>
        <taxon>Echinozoa</taxon>
        <taxon>Holothuroidea</taxon>
        <taxon>Aspidochirotacea</taxon>
        <taxon>Aspidochirotida</taxon>
        <taxon>Holothuriidae</taxon>
        <taxon>Holothuria</taxon>
    </lineage>
</organism>
<protein>
    <submittedName>
        <fullName evidence="7">GPI-anchored wall transfer protein 1</fullName>
    </submittedName>
</protein>
<evidence type="ECO:0000256" key="5">
    <source>
        <dbReference type="SAM" id="MobiDB-lite"/>
    </source>
</evidence>
<proteinExistence type="predicted"/>
<name>A0A9Q1HBT8_HOLLE</name>
<sequence length="164" mass="18089">MLWVISALVDGIDEPVSRRLANLPYVLWMITFGISFLVACLMLELCMAVITFKLNPILTSGELRPNQSNSSSGFKQKGLQPADTTEADKYPNVSLPRSLIMDAVAKNQLFFFLLANLLTGTVNLSMDTISAPPFVSLVTVVVYMFVLCSAAVVLYVYNVSTKIW</sequence>
<dbReference type="GO" id="GO:0072659">
    <property type="term" value="P:protein localization to plasma membrane"/>
    <property type="evidence" value="ECO:0007669"/>
    <property type="project" value="TreeGrafter"/>
</dbReference>
<dbReference type="EMBL" id="JAIZAY010000006">
    <property type="protein sequence ID" value="KAJ8040275.1"/>
    <property type="molecule type" value="Genomic_DNA"/>
</dbReference>
<dbReference type="Pfam" id="PF06423">
    <property type="entry name" value="GWT1"/>
    <property type="match status" value="1"/>
</dbReference>
<keyword evidence="4 6" id="KW-0472">Membrane</keyword>
<dbReference type="GO" id="GO:0006506">
    <property type="term" value="P:GPI anchor biosynthetic process"/>
    <property type="evidence" value="ECO:0007669"/>
    <property type="project" value="InterPro"/>
</dbReference>
<dbReference type="Proteomes" id="UP001152320">
    <property type="component" value="Chromosome 6"/>
</dbReference>
<comment type="caution">
    <text evidence="7">The sequence shown here is derived from an EMBL/GenBank/DDBJ whole genome shotgun (WGS) entry which is preliminary data.</text>
</comment>
<dbReference type="PANTHER" id="PTHR20661:SF0">
    <property type="entry name" value="PHOSPHATIDYLINOSITOL-GLYCAN BIOSYNTHESIS CLASS W PROTEIN"/>
    <property type="match status" value="1"/>
</dbReference>
<evidence type="ECO:0000256" key="6">
    <source>
        <dbReference type="SAM" id="Phobius"/>
    </source>
</evidence>
<accession>A0A9Q1HBT8</accession>
<dbReference type="PANTHER" id="PTHR20661">
    <property type="entry name" value="PHOSPHATIDYLINOSITOL-GLYCAN BIOSYNTHESIS CLASS W PROTEIN"/>
    <property type="match status" value="1"/>
</dbReference>
<feature type="region of interest" description="Disordered" evidence="5">
    <location>
        <begin position="64"/>
        <end position="89"/>
    </location>
</feature>
<dbReference type="OrthoDB" id="15270at2759"/>
<feature type="transmembrane region" description="Helical" evidence="6">
    <location>
        <begin position="25"/>
        <end position="50"/>
    </location>
</feature>
<feature type="transmembrane region" description="Helical" evidence="6">
    <location>
        <begin position="109"/>
        <end position="126"/>
    </location>
</feature>
<evidence type="ECO:0000256" key="2">
    <source>
        <dbReference type="ARBA" id="ARBA00022692"/>
    </source>
</evidence>
<feature type="compositionally biased region" description="Polar residues" evidence="5">
    <location>
        <begin position="65"/>
        <end position="74"/>
    </location>
</feature>
<evidence type="ECO:0000256" key="4">
    <source>
        <dbReference type="ARBA" id="ARBA00023136"/>
    </source>
</evidence>
<keyword evidence="2 6" id="KW-0812">Transmembrane</keyword>
<comment type="subcellular location">
    <subcellularLocation>
        <location evidence="1">Membrane</location>
        <topology evidence="1">Multi-pass membrane protein</topology>
    </subcellularLocation>
</comment>
<gene>
    <name evidence="7" type="ORF">HOLleu_14514</name>
</gene>
<dbReference type="InterPro" id="IPR009447">
    <property type="entry name" value="PIGW/GWT1"/>
</dbReference>
<dbReference type="GO" id="GO:0032216">
    <property type="term" value="F:glucosaminyl-phosphatidylinositol O-acyltransferase activity"/>
    <property type="evidence" value="ECO:0007669"/>
    <property type="project" value="TreeGrafter"/>
</dbReference>
<feature type="transmembrane region" description="Helical" evidence="6">
    <location>
        <begin position="132"/>
        <end position="157"/>
    </location>
</feature>
<evidence type="ECO:0000256" key="1">
    <source>
        <dbReference type="ARBA" id="ARBA00004141"/>
    </source>
</evidence>